<dbReference type="PANTHER" id="PTHR19328:SF75">
    <property type="entry name" value="ALDOSE SUGAR DEHYDROGENASE YLII"/>
    <property type="match status" value="1"/>
</dbReference>
<evidence type="ECO:0000313" key="4">
    <source>
        <dbReference type="Proteomes" id="UP000323708"/>
    </source>
</evidence>
<keyword evidence="4" id="KW-1185">Reference proteome</keyword>
<reference evidence="3 4" key="1">
    <citation type="submission" date="2019-09" db="EMBL/GenBank/DDBJ databases">
        <authorList>
            <person name="Chen X.-Y."/>
        </authorList>
    </citation>
    <scope>NUCLEOTIDE SEQUENCE [LARGE SCALE GENOMIC DNA]</scope>
    <source>
        <strain evidence="3 4">NY5</strain>
    </source>
</reference>
<dbReference type="Proteomes" id="UP000323708">
    <property type="component" value="Unassembled WGS sequence"/>
</dbReference>
<dbReference type="AlphaFoldDB" id="A0A5B0WS85"/>
<proteinExistence type="predicted"/>
<dbReference type="Pfam" id="PF07995">
    <property type="entry name" value="GSDH"/>
    <property type="match status" value="1"/>
</dbReference>
<protein>
    <submittedName>
        <fullName evidence="3">PQQ-dependent sugar dehydrogenase</fullName>
    </submittedName>
</protein>
<dbReference type="PANTHER" id="PTHR19328">
    <property type="entry name" value="HEDGEHOG-INTERACTING PROTEIN"/>
    <property type="match status" value="1"/>
</dbReference>
<dbReference type="InterPro" id="IPR011041">
    <property type="entry name" value="Quinoprot_gluc/sorb_DH_b-prop"/>
</dbReference>
<keyword evidence="1" id="KW-0732">Signal</keyword>
<comment type="caution">
    <text evidence="3">The sequence shown here is derived from an EMBL/GenBank/DDBJ whole genome shotgun (WGS) entry which is preliminary data.</text>
</comment>
<feature type="signal peptide" evidence="1">
    <location>
        <begin position="1"/>
        <end position="24"/>
    </location>
</feature>
<dbReference type="InterPro" id="IPR011042">
    <property type="entry name" value="6-blade_b-propeller_TolB-like"/>
</dbReference>
<evidence type="ECO:0000259" key="2">
    <source>
        <dbReference type="Pfam" id="PF07995"/>
    </source>
</evidence>
<evidence type="ECO:0000256" key="1">
    <source>
        <dbReference type="SAM" id="SignalP"/>
    </source>
</evidence>
<dbReference type="SUPFAM" id="SSF50952">
    <property type="entry name" value="Soluble quinoprotein glucose dehydrogenase"/>
    <property type="match status" value="1"/>
</dbReference>
<dbReference type="EMBL" id="VTUX01000007">
    <property type="protein sequence ID" value="KAA1189766.1"/>
    <property type="molecule type" value="Genomic_DNA"/>
</dbReference>
<dbReference type="Gene3D" id="2.120.10.30">
    <property type="entry name" value="TolB, C-terminal domain"/>
    <property type="match status" value="1"/>
</dbReference>
<gene>
    <name evidence="3" type="ORF">F0M18_15585</name>
</gene>
<dbReference type="InterPro" id="IPR012938">
    <property type="entry name" value="Glc/Sorbosone_DH"/>
</dbReference>
<sequence length="389" mass="42424">MPPSLKIFALSAAGFSLIALLSCANPDPGPALVEPVLENAASASGPGEKTEIRVRTLLQWLQEPWGMDFLPDGRLLLTEKPGTMKLVAPDTWVATEISGVPAVADEGQGGLLDVLVHPDFSNNQWVYLSYSIAVEGGFTTRVSRARLRGTALEDLEVLFTATPAYPERRHFGSRLLLDQGLLYITVGDRGNRDQAQSLLTHSGKVLRLTEDGRVPADNPFVGRDDALPEIFTYGHRNPQGMARRPGTREIWTSEHGPQGGDEINILKAGANYGWPVITYGEEYGGGAIGEGTHKSGMEQPLIYYTPSLGTGGLAFYQGDVYPGWESSLLVSGLRLARINRLQLDDQGRPGKETRLLGNLNMRIRDLQIGPDGLVYALADRSRLIRLEPR</sequence>
<organism evidence="3 4">
    <name type="scientific">Pseudohalioglobus sediminis</name>
    <dbReference type="NCBI Taxonomy" id="2606449"/>
    <lineage>
        <taxon>Bacteria</taxon>
        <taxon>Pseudomonadati</taxon>
        <taxon>Pseudomonadota</taxon>
        <taxon>Gammaproteobacteria</taxon>
        <taxon>Cellvibrionales</taxon>
        <taxon>Halieaceae</taxon>
        <taxon>Pseudohalioglobus</taxon>
    </lineage>
</organism>
<name>A0A5B0WS85_9GAMM</name>
<feature type="chain" id="PRO_5022659127" evidence="1">
    <location>
        <begin position="25"/>
        <end position="389"/>
    </location>
</feature>
<accession>A0A5B0WS85</accession>
<evidence type="ECO:0000313" key="3">
    <source>
        <dbReference type="EMBL" id="KAA1189766.1"/>
    </source>
</evidence>
<feature type="domain" description="Glucose/Sorbosone dehydrogenase" evidence="2">
    <location>
        <begin position="61"/>
        <end position="381"/>
    </location>
</feature>
<dbReference type="PROSITE" id="PS51257">
    <property type="entry name" value="PROKAR_LIPOPROTEIN"/>
    <property type="match status" value="1"/>
</dbReference>